<reference evidence="3" key="1">
    <citation type="journal article" date="2019" name="bioRxiv">
        <title>The Genome of the Zebra Mussel, Dreissena polymorpha: A Resource for Invasive Species Research.</title>
        <authorList>
            <person name="McCartney M.A."/>
            <person name="Auch B."/>
            <person name="Kono T."/>
            <person name="Mallez S."/>
            <person name="Zhang Y."/>
            <person name="Obille A."/>
            <person name="Becker A."/>
            <person name="Abrahante J.E."/>
            <person name="Garbe J."/>
            <person name="Badalamenti J.P."/>
            <person name="Herman A."/>
            <person name="Mangelson H."/>
            <person name="Liachko I."/>
            <person name="Sullivan S."/>
            <person name="Sone E.D."/>
            <person name="Koren S."/>
            <person name="Silverstein K.A.T."/>
            <person name="Beckman K.B."/>
            <person name="Gohl D.M."/>
        </authorList>
    </citation>
    <scope>NUCLEOTIDE SEQUENCE</scope>
    <source>
        <strain evidence="3">Duluth1</strain>
        <tissue evidence="3">Whole animal</tissue>
    </source>
</reference>
<dbReference type="Gene3D" id="1.20.58.390">
    <property type="entry name" value="Neurotransmitter-gated ion-channel transmembrane domain"/>
    <property type="match status" value="1"/>
</dbReference>
<sequence length="187" mass="20923">MENTTAGESEDGFVIYKMTLKRKSTFYVLHMIIPIVLLSFLNVLTFALPISSGERASYAIIVFLSLVVFLTIVASEIPKNSDTIPVISVYITAIITLSTTNVITSLLESRLACRDKCTNSIGSGYRKLYRLACICQCKCDEKSDPQTELDWKDVVTALDYFLFWLFCALTCVATVVWFVIANGRQSK</sequence>
<protein>
    <recommendedName>
        <fullName evidence="2">Neurotransmitter-gated ion-channel transmembrane domain-containing protein</fullName>
    </recommendedName>
</protein>
<dbReference type="EMBL" id="JAIWYP010000014">
    <property type="protein sequence ID" value="KAH3707133.1"/>
    <property type="molecule type" value="Genomic_DNA"/>
</dbReference>
<feature type="transmembrane region" description="Helical" evidence="1">
    <location>
        <begin position="87"/>
        <end position="107"/>
    </location>
</feature>
<dbReference type="SUPFAM" id="SSF90112">
    <property type="entry name" value="Neurotransmitter-gated ion-channel transmembrane pore"/>
    <property type="match status" value="1"/>
</dbReference>
<dbReference type="GO" id="GO:0005216">
    <property type="term" value="F:monoatomic ion channel activity"/>
    <property type="evidence" value="ECO:0007669"/>
    <property type="project" value="InterPro"/>
</dbReference>
<dbReference type="InterPro" id="IPR038050">
    <property type="entry name" value="Neuro_actylchol_rec"/>
</dbReference>
<feature type="transmembrane region" description="Helical" evidence="1">
    <location>
        <begin position="26"/>
        <end position="50"/>
    </location>
</feature>
<evidence type="ECO:0000256" key="1">
    <source>
        <dbReference type="SAM" id="Phobius"/>
    </source>
</evidence>
<dbReference type="PANTHER" id="PTHR18945">
    <property type="entry name" value="NEUROTRANSMITTER GATED ION CHANNEL"/>
    <property type="match status" value="1"/>
</dbReference>
<keyword evidence="1" id="KW-0472">Membrane</keyword>
<feature type="domain" description="Neurotransmitter-gated ion-channel transmembrane" evidence="2">
    <location>
        <begin position="31"/>
        <end position="120"/>
    </location>
</feature>
<gene>
    <name evidence="3" type="ORF">DPMN_066530</name>
</gene>
<keyword evidence="1" id="KW-0812">Transmembrane</keyword>
<dbReference type="InterPro" id="IPR036719">
    <property type="entry name" value="Neuro-gated_channel_TM_sf"/>
</dbReference>
<name>A0A9D4BV36_DREPO</name>
<comment type="caution">
    <text evidence="3">The sequence shown here is derived from an EMBL/GenBank/DDBJ whole genome shotgun (WGS) entry which is preliminary data.</text>
</comment>
<dbReference type="GO" id="GO:0004888">
    <property type="term" value="F:transmembrane signaling receptor activity"/>
    <property type="evidence" value="ECO:0007669"/>
    <property type="project" value="InterPro"/>
</dbReference>
<evidence type="ECO:0000313" key="3">
    <source>
        <dbReference type="EMBL" id="KAH3707133.1"/>
    </source>
</evidence>
<organism evidence="3 4">
    <name type="scientific">Dreissena polymorpha</name>
    <name type="common">Zebra mussel</name>
    <name type="synonym">Mytilus polymorpha</name>
    <dbReference type="NCBI Taxonomy" id="45954"/>
    <lineage>
        <taxon>Eukaryota</taxon>
        <taxon>Metazoa</taxon>
        <taxon>Spiralia</taxon>
        <taxon>Lophotrochozoa</taxon>
        <taxon>Mollusca</taxon>
        <taxon>Bivalvia</taxon>
        <taxon>Autobranchia</taxon>
        <taxon>Heteroconchia</taxon>
        <taxon>Euheterodonta</taxon>
        <taxon>Imparidentia</taxon>
        <taxon>Neoheterodontei</taxon>
        <taxon>Myida</taxon>
        <taxon>Dreissenoidea</taxon>
        <taxon>Dreissenidae</taxon>
        <taxon>Dreissena</taxon>
    </lineage>
</organism>
<feature type="transmembrane region" description="Helical" evidence="1">
    <location>
        <begin position="161"/>
        <end position="181"/>
    </location>
</feature>
<evidence type="ECO:0000259" key="2">
    <source>
        <dbReference type="Pfam" id="PF02932"/>
    </source>
</evidence>
<keyword evidence="1" id="KW-1133">Transmembrane helix</keyword>
<dbReference type="Pfam" id="PF02932">
    <property type="entry name" value="Neur_chan_memb"/>
    <property type="match status" value="1"/>
</dbReference>
<reference evidence="3" key="2">
    <citation type="submission" date="2020-11" db="EMBL/GenBank/DDBJ databases">
        <authorList>
            <person name="McCartney M.A."/>
            <person name="Auch B."/>
            <person name="Kono T."/>
            <person name="Mallez S."/>
            <person name="Becker A."/>
            <person name="Gohl D.M."/>
            <person name="Silverstein K.A.T."/>
            <person name="Koren S."/>
            <person name="Bechman K.B."/>
            <person name="Herman A."/>
            <person name="Abrahante J.E."/>
            <person name="Garbe J."/>
        </authorList>
    </citation>
    <scope>NUCLEOTIDE SEQUENCE</scope>
    <source>
        <strain evidence="3">Duluth1</strain>
        <tissue evidence="3">Whole animal</tissue>
    </source>
</reference>
<dbReference type="InterPro" id="IPR006201">
    <property type="entry name" value="Neur_channel"/>
</dbReference>
<feature type="transmembrane region" description="Helical" evidence="1">
    <location>
        <begin position="56"/>
        <end position="75"/>
    </location>
</feature>
<dbReference type="Proteomes" id="UP000828390">
    <property type="component" value="Unassembled WGS sequence"/>
</dbReference>
<evidence type="ECO:0000313" key="4">
    <source>
        <dbReference type="Proteomes" id="UP000828390"/>
    </source>
</evidence>
<proteinExistence type="predicted"/>
<keyword evidence="4" id="KW-1185">Reference proteome</keyword>
<dbReference type="CDD" id="cd19051">
    <property type="entry name" value="LGIC_TM_cation"/>
    <property type="match status" value="1"/>
</dbReference>
<dbReference type="InterPro" id="IPR006029">
    <property type="entry name" value="Neurotrans-gated_channel_TM"/>
</dbReference>
<accession>A0A9D4BV36</accession>
<dbReference type="GO" id="GO:0016020">
    <property type="term" value="C:membrane"/>
    <property type="evidence" value="ECO:0007669"/>
    <property type="project" value="InterPro"/>
</dbReference>
<dbReference type="AlphaFoldDB" id="A0A9D4BV36"/>